<evidence type="ECO:0000313" key="3">
    <source>
        <dbReference type="Proteomes" id="UP000593564"/>
    </source>
</evidence>
<dbReference type="Proteomes" id="UP000593564">
    <property type="component" value="Unassembled WGS sequence"/>
</dbReference>
<dbReference type="GO" id="GO:0016604">
    <property type="term" value="C:nuclear body"/>
    <property type="evidence" value="ECO:0007669"/>
    <property type="project" value="TreeGrafter"/>
</dbReference>
<dbReference type="GO" id="GO:0000712">
    <property type="term" value="P:resolution of meiotic recombination intermediates"/>
    <property type="evidence" value="ECO:0007669"/>
    <property type="project" value="TreeGrafter"/>
</dbReference>
<evidence type="ECO:0008006" key="4">
    <source>
        <dbReference type="Google" id="ProtNLM"/>
    </source>
</evidence>
<feature type="chain" id="PRO_5029769015" description="Reverse transcriptase Ty1/copia-type domain-containing protein" evidence="1">
    <location>
        <begin position="26"/>
        <end position="267"/>
    </location>
</feature>
<dbReference type="AlphaFoldDB" id="A0A7J7HZG8"/>
<accession>A0A7J7HZG8</accession>
<dbReference type="PANTHER" id="PTHR14790:SF15">
    <property type="entry name" value="RECQ-MEDIATED GENOME INSTABILITY PROTEIN 1"/>
    <property type="match status" value="1"/>
</dbReference>
<gene>
    <name evidence="2" type="ORF">HYC85_004513</name>
</gene>
<dbReference type="PANTHER" id="PTHR14790">
    <property type="entry name" value="RECQ-MEDIATED GENOME INSTABILITY PROTEIN 1 RMI1"/>
    <property type="match status" value="1"/>
</dbReference>
<comment type="caution">
    <text evidence="2">The sequence shown here is derived from an EMBL/GenBank/DDBJ whole genome shotgun (WGS) entry which is preliminary data.</text>
</comment>
<reference evidence="2 3" key="2">
    <citation type="submission" date="2020-07" db="EMBL/GenBank/DDBJ databases">
        <title>Genome assembly of wild tea tree DASZ reveals pedigree and selection history of tea varieties.</title>
        <authorList>
            <person name="Zhang W."/>
        </authorList>
    </citation>
    <scope>NUCLEOTIDE SEQUENCE [LARGE SCALE GENOMIC DNA]</scope>
    <source>
        <strain evidence="3">cv. G240</strain>
        <tissue evidence="2">Leaf</tissue>
    </source>
</reference>
<dbReference type="GO" id="GO:0031422">
    <property type="term" value="C:RecQ family helicase-topoisomerase III complex"/>
    <property type="evidence" value="ECO:0007669"/>
    <property type="project" value="TreeGrafter"/>
</dbReference>
<name>A0A7J7HZG8_CAMSI</name>
<dbReference type="CDD" id="cd09272">
    <property type="entry name" value="RNase_HI_RT_Ty1"/>
    <property type="match status" value="1"/>
</dbReference>
<proteinExistence type="predicted"/>
<feature type="signal peptide" evidence="1">
    <location>
        <begin position="1"/>
        <end position="25"/>
    </location>
</feature>
<dbReference type="EMBL" id="JACBKZ010000002">
    <property type="protein sequence ID" value="KAF5957288.1"/>
    <property type="molecule type" value="Genomic_DNA"/>
</dbReference>
<reference evidence="3" key="1">
    <citation type="journal article" date="2020" name="Nat. Commun.">
        <title>Genome assembly of wild tea tree DASZ reveals pedigree and selection history of tea varieties.</title>
        <authorList>
            <person name="Zhang W."/>
            <person name="Zhang Y."/>
            <person name="Qiu H."/>
            <person name="Guo Y."/>
            <person name="Wan H."/>
            <person name="Zhang X."/>
            <person name="Scossa F."/>
            <person name="Alseekh S."/>
            <person name="Zhang Q."/>
            <person name="Wang P."/>
            <person name="Xu L."/>
            <person name="Schmidt M.H."/>
            <person name="Jia X."/>
            <person name="Li D."/>
            <person name="Zhu A."/>
            <person name="Guo F."/>
            <person name="Chen W."/>
            <person name="Ni D."/>
            <person name="Usadel B."/>
            <person name="Fernie A.R."/>
            <person name="Wen W."/>
        </authorList>
    </citation>
    <scope>NUCLEOTIDE SEQUENCE [LARGE SCALE GENOMIC DNA]</scope>
    <source>
        <strain evidence="3">cv. G240</strain>
    </source>
</reference>
<sequence>MAQGVCELVWIKLLLSDLGIDQTDSMWIYCDNNAAINIAHNPVQHDMTKHVEIDRHFIKEKLTSAQYFGEQLADILTKGVRSKPLHDILGKLGYLRKKNLQASRHQVYFGLHPYTVGTASGISIRERTTEEFAVPIINRENAEPNPPSTAVSNSEEIHMVDEVDHPFILSGDREIPFTYLASLSAKWAAVKDNAPNVQGKIKVVQNGIGHSPEEVTTALASSDTKRGTMLMQISEASPLPIAIEMNQGYALQVRGNLGPMKRGTVVQ</sequence>
<organism evidence="2 3">
    <name type="scientific">Camellia sinensis</name>
    <name type="common">Tea plant</name>
    <name type="synonym">Thea sinensis</name>
    <dbReference type="NCBI Taxonomy" id="4442"/>
    <lineage>
        <taxon>Eukaryota</taxon>
        <taxon>Viridiplantae</taxon>
        <taxon>Streptophyta</taxon>
        <taxon>Embryophyta</taxon>
        <taxon>Tracheophyta</taxon>
        <taxon>Spermatophyta</taxon>
        <taxon>Magnoliopsida</taxon>
        <taxon>eudicotyledons</taxon>
        <taxon>Gunneridae</taxon>
        <taxon>Pentapetalae</taxon>
        <taxon>asterids</taxon>
        <taxon>Ericales</taxon>
        <taxon>Theaceae</taxon>
        <taxon>Camellia</taxon>
    </lineage>
</organism>
<dbReference type="GO" id="GO:0000724">
    <property type="term" value="P:double-strand break repair via homologous recombination"/>
    <property type="evidence" value="ECO:0007669"/>
    <property type="project" value="TreeGrafter"/>
</dbReference>
<evidence type="ECO:0000256" key="1">
    <source>
        <dbReference type="SAM" id="SignalP"/>
    </source>
</evidence>
<keyword evidence="1" id="KW-0732">Signal</keyword>
<protein>
    <recommendedName>
        <fullName evidence="4">Reverse transcriptase Ty1/copia-type domain-containing protein</fullName>
    </recommendedName>
</protein>
<keyword evidence="3" id="KW-1185">Reference proteome</keyword>
<evidence type="ECO:0000313" key="2">
    <source>
        <dbReference type="EMBL" id="KAF5957288.1"/>
    </source>
</evidence>